<evidence type="ECO:0000256" key="5">
    <source>
        <dbReference type="SAM" id="MobiDB-lite"/>
    </source>
</evidence>
<dbReference type="GO" id="GO:0005737">
    <property type="term" value="C:cytoplasm"/>
    <property type="evidence" value="ECO:0007669"/>
    <property type="project" value="TreeGrafter"/>
</dbReference>
<keyword evidence="9" id="KW-1185">Reference proteome</keyword>
<feature type="compositionally biased region" description="Low complexity" evidence="5">
    <location>
        <begin position="7"/>
        <end position="41"/>
    </location>
</feature>
<protein>
    <recommendedName>
        <fullName evidence="7">BSD domain-containing protein</fullName>
    </recommendedName>
</protein>
<feature type="region of interest" description="Disordered" evidence="5">
    <location>
        <begin position="302"/>
        <end position="325"/>
    </location>
</feature>
<comment type="subcellular location">
    <subcellularLocation>
        <location evidence="1">Membrane</location>
        <topology evidence="1">Multi-pass membrane protein</topology>
    </subcellularLocation>
</comment>
<keyword evidence="2 6" id="KW-0812">Transmembrane</keyword>
<evidence type="ECO:0000259" key="7">
    <source>
        <dbReference type="PROSITE" id="PS50858"/>
    </source>
</evidence>
<dbReference type="PANTHER" id="PTHR16019">
    <property type="entry name" value="SYNAPSE-ASSOCIATED PROTEIN"/>
    <property type="match status" value="1"/>
</dbReference>
<dbReference type="Proteomes" id="UP000708208">
    <property type="component" value="Unassembled WGS sequence"/>
</dbReference>
<dbReference type="InterPro" id="IPR051494">
    <property type="entry name" value="BSD_domain-containing"/>
</dbReference>
<keyword evidence="4 6" id="KW-0472">Membrane</keyword>
<dbReference type="Pfam" id="PF03909">
    <property type="entry name" value="BSD"/>
    <property type="match status" value="1"/>
</dbReference>
<evidence type="ECO:0000256" key="2">
    <source>
        <dbReference type="ARBA" id="ARBA00022692"/>
    </source>
</evidence>
<sequence>MAEKEAASSPTKAKSSPTKTSSSPTKAPSSPKKVTSPTKSPQEVPEKVSPTAMKPEENKEDLGEGAVGGWGGWLSSTLVSAKEKSSEMFNYLKQDLSEFTETVQEAGREIKDKLKLEDTVKTAVTSVGTKANLVLEQMSTIFGIGPDDEDEELVMGRPTARTRVRAKIYTMSYDESLFLEDPKDIDDYERWMSHFDLEEENEETVNLLAHNSNLQEQYTKLVPSKVSHLVFWHRFYYLVHLMLEAEKKSVAMCTNNQPVAASASSETDVNIQPDALGGDSGLVEISEEDQKRLLAEYEEEMKKCDEDSGRNSRRSSGPLSSSSSSSFAFVTHDASTDELKLNVVTMKKSRLTIGWFGHCLTFLSVIIFLVGCIIIGYMAWILSTSVSIQKFQSGTLILTYIVIGIGFSLFFTGLVGWVAGASETACIIRLFIVMVAVSLTSAIGGVLALQIVRIELEDILRFAWMESNQSIRNFIQSSLNCCGFRGPREFAGNNYHMDSSCYEIYQGEKRLRLASCSSQLSHWFEANKSVWVSTLVVLIVVQVLAVIIAGFSLNFIAKKGKAGRNESRSSSNRHLYEDSDNTSETFRDSL</sequence>
<proteinExistence type="predicted"/>
<dbReference type="InterPro" id="IPR018499">
    <property type="entry name" value="Tetraspanin/Peripherin"/>
</dbReference>
<evidence type="ECO:0000256" key="6">
    <source>
        <dbReference type="SAM" id="Phobius"/>
    </source>
</evidence>
<dbReference type="Pfam" id="PF00335">
    <property type="entry name" value="Tetraspanin"/>
    <property type="match status" value="1"/>
</dbReference>
<evidence type="ECO:0000256" key="3">
    <source>
        <dbReference type="ARBA" id="ARBA00022989"/>
    </source>
</evidence>
<dbReference type="GO" id="GO:0016020">
    <property type="term" value="C:membrane"/>
    <property type="evidence" value="ECO:0007669"/>
    <property type="project" value="UniProtKB-SubCell"/>
</dbReference>
<feature type="compositionally biased region" description="Polar residues" evidence="5">
    <location>
        <begin position="261"/>
        <end position="270"/>
    </location>
</feature>
<feature type="transmembrane region" description="Helical" evidence="6">
    <location>
        <begin position="397"/>
        <end position="418"/>
    </location>
</feature>
<dbReference type="PROSITE" id="PS50858">
    <property type="entry name" value="BSD"/>
    <property type="match status" value="1"/>
</dbReference>
<comment type="caution">
    <text evidence="8">The sequence shown here is derived from an EMBL/GenBank/DDBJ whole genome shotgun (WGS) entry which is preliminary data.</text>
</comment>
<evidence type="ECO:0000313" key="9">
    <source>
        <dbReference type="Proteomes" id="UP000708208"/>
    </source>
</evidence>
<dbReference type="OrthoDB" id="5982705at2759"/>
<accession>A0A8J2PKY1</accession>
<feature type="domain" description="BSD" evidence="7">
    <location>
        <begin position="191"/>
        <end position="243"/>
    </location>
</feature>
<evidence type="ECO:0000313" key="8">
    <source>
        <dbReference type="EMBL" id="CAG7834643.1"/>
    </source>
</evidence>
<reference evidence="8" key="1">
    <citation type="submission" date="2021-06" db="EMBL/GenBank/DDBJ databases">
        <authorList>
            <person name="Hodson N. C."/>
            <person name="Mongue J. A."/>
            <person name="Jaron S. K."/>
        </authorList>
    </citation>
    <scope>NUCLEOTIDE SEQUENCE</scope>
</reference>
<feature type="region of interest" description="Disordered" evidence="5">
    <location>
        <begin position="261"/>
        <end position="280"/>
    </location>
</feature>
<feature type="transmembrane region" description="Helical" evidence="6">
    <location>
        <begin position="355"/>
        <end position="377"/>
    </location>
</feature>
<dbReference type="EMBL" id="CAJVCH010570314">
    <property type="protein sequence ID" value="CAG7834643.1"/>
    <property type="molecule type" value="Genomic_DNA"/>
</dbReference>
<feature type="compositionally biased region" description="Low complexity" evidence="5">
    <location>
        <begin position="314"/>
        <end position="325"/>
    </location>
</feature>
<feature type="transmembrane region" description="Helical" evidence="6">
    <location>
        <begin position="430"/>
        <end position="452"/>
    </location>
</feature>
<name>A0A8J2PKY1_9HEXA</name>
<evidence type="ECO:0000256" key="4">
    <source>
        <dbReference type="ARBA" id="ARBA00023136"/>
    </source>
</evidence>
<dbReference type="InterPro" id="IPR005607">
    <property type="entry name" value="BSD_dom"/>
</dbReference>
<dbReference type="AlphaFoldDB" id="A0A8J2PKY1"/>
<feature type="region of interest" description="Disordered" evidence="5">
    <location>
        <begin position="563"/>
        <end position="590"/>
    </location>
</feature>
<keyword evidence="3 6" id="KW-1133">Transmembrane helix</keyword>
<organism evidence="8 9">
    <name type="scientific">Allacma fusca</name>
    <dbReference type="NCBI Taxonomy" id="39272"/>
    <lineage>
        <taxon>Eukaryota</taxon>
        <taxon>Metazoa</taxon>
        <taxon>Ecdysozoa</taxon>
        <taxon>Arthropoda</taxon>
        <taxon>Hexapoda</taxon>
        <taxon>Collembola</taxon>
        <taxon>Symphypleona</taxon>
        <taxon>Sminthuridae</taxon>
        <taxon>Allacma</taxon>
    </lineage>
</organism>
<dbReference type="SMART" id="SM00751">
    <property type="entry name" value="BSD"/>
    <property type="match status" value="1"/>
</dbReference>
<gene>
    <name evidence="8" type="ORF">AFUS01_LOCUS44124</name>
</gene>
<feature type="transmembrane region" description="Helical" evidence="6">
    <location>
        <begin position="530"/>
        <end position="557"/>
    </location>
</feature>
<feature type="region of interest" description="Disordered" evidence="5">
    <location>
        <begin position="1"/>
        <end position="67"/>
    </location>
</feature>
<evidence type="ECO:0000256" key="1">
    <source>
        <dbReference type="ARBA" id="ARBA00004141"/>
    </source>
</evidence>
<dbReference type="PANTHER" id="PTHR16019:SF5">
    <property type="entry name" value="BSD DOMAIN-CONTAINING PROTEIN 1"/>
    <property type="match status" value="1"/>
</dbReference>